<evidence type="ECO:0000256" key="2">
    <source>
        <dbReference type="ARBA" id="ARBA00023002"/>
    </source>
</evidence>
<reference evidence="5 6" key="1">
    <citation type="submission" date="2016-10" db="EMBL/GenBank/DDBJ databases">
        <authorList>
            <person name="de Groot N.N."/>
        </authorList>
    </citation>
    <scope>NUCLEOTIDE SEQUENCE [LARGE SCALE GENOMIC DNA]</scope>
    <source>
        <strain evidence="5 6">LMG 27731</strain>
    </source>
</reference>
<evidence type="ECO:0000256" key="1">
    <source>
        <dbReference type="ARBA" id="ARBA00001954"/>
    </source>
</evidence>
<feature type="domain" description="TauD/TfdA-like" evidence="4">
    <location>
        <begin position="61"/>
        <end position="360"/>
    </location>
</feature>
<accession>A0A1I7ERW1</accession>
<organism evidence="5 6">
    <name type="scientific">Paraburkholderia aspalathi</name>
    <dbReference type="NCBI Taxonomy" id="1324617"/>
    <lineage>
        <taxon>Bacteria</taxon>
        <taxon>Pseudomonadati</taxon>
        <taxon>Pseudomonadota</taxon>
        <taxon>Betaproteobacteria</taxon>
        <taxon>Burkholderiales</taxon>
        <taxon>Burkholderiaceae</taxon>
        <taxon>Paraburkholderia</taxon>
    </lineage>
</organism>
<name>A0A1I7ERW1_9BURK</name>
<protein>
    <submittedName>
        <fullName evidence="5">Taurine catabolism dioxygenase TauD, TfdA family</fullName>
    </submittedName>
</protein>
<dbReference type="OrthoDB" id="9769888at2"/>
<dbReference type="RefSeq" id="WP_093647570.1">
    <property type="nucleotide sequence ID" value="NZ_FPBH01000062.1"/>
</dbReference>
<feature type="compositionally biased region" description="Polar residues" evidence="3">
    <location>
        <begin position="8"/>
        <end position="22"/>
    </location>
</feature>
<dbReference type="PANTHER" id="PTHR10696">
    <property type="entry name" value="GAMMA-BUTYROBETAINE HYDROXYLASE-RELATED"/>
    <property type="match status" value="1"/>
</dbReference>
<evidence type="ECO:0000259" key="4">
    <source>
        <dbReference type="Pfam" id="PF02668"/>
    </source>
</evidence>
<evidence type="ECO:0000313" key="6">
    <source>
        <dbReference type="Proteomes" id="UP000198844"/>
    </source>
</evidence>
<dbReference type="PANTHER" id="PTHR10696:SF21">
    <property type="entry name" value="TAUD_TFDA-LIKE DOMAIN-CONTAINING PROTEIN"/>
    <property type="match status" value="1"/>
</dbReference>
<proteinExistence type="predicted"/>
<dbReference type="InterPro" id="IPR042098">
    <property type="entry name" value="TauD-like_sf"/>
</dbReference>
<evidence type="ECO:0000256" key="3">
    <source>
        <dbReference type="SAM" id="MobiDB-lite"/>
    </source>
</evidence>
<dbReference type="GO" id="GO:0016706">
    <property type="term" value="F:2-oxoglutarate-dependent dioxygenase activity"/>
    <property type="evidence" value="ECO:0007669"/>
    <property type="project" value="UniProtKB-ARBA"/>
</dbReference>
<feature type="region of interest" description="Disordered" evidence="3">
    <location>
        <begin position="1"/>
        <end position="22"/>
    </location>
</feature>
<dbReference type="InterPro" id="IPR050411">
    <property type="entry name" value="AlphaKG_dependent_hydroxylases"/>
</dbReference>
<dbReference type="InterPro" id="IPR003819">
    <property type="entry name" value="TauD/TfdA-like"/>
</dbReference>
<dbReference type="Proteomes" id="UP000198844">
    <property type="component" value="Unassembled WGS sequence"/>
</dbReference>
<evidence type="ECO:0000313" key="5">
    <source>
        <dbReference type="EMBL" id="SFU26652.1"/>
    </source>
</evidence>
<gene>
    <name evidence="5" type="ORF">SAMN05192563_106215</name>
</gene>
<keyword evidence="2" id="KW-0560">Oxidoreductase</keyword>
<dbReference type="AlphaFoldDB" id="A0A1I7ERW1"/>
<dbReference type="Gene3D" id="3.60.130.10">
    <property type="entry name" value="Clavaminate synthase-like"/>
    <property type="match status" value="1"/>
</dbReference>
<dbReference type="EMBL" id="FPBH01000062">
    <property type="protein sequence ID" value="SFU26652.1"/>
    <property type="molecule type" value="Genomic_DNA"/>
</dbReference>
<dbReference type="SUPFAM" id="SSF51197">
    <property type="entry name" value="Clavaminate synthase-like"/>
    <property type="match status" value="1"/>
</dbReference>
<keyword evidence="5" id="KW-0223">Dioxygenase</keyword>
<comment type="cofactor">
    <cofactor evidence="1">
        <name>Fe(2+)</name>
        <dbReference type="ChEBI" id="CHEBI:29033"/>
    </cofactor>
</comment>
<dbReference type="Pfam" id="PF02668">
    <property type="entry name" value="TauD"/>
    <property type="match status" value="1"/>
</dbReference>
<sequence length="370" mass="41735">MSHAAVNPSGSETLDIRSSSPIPGSHAGLNDEVAVHLHPQGMPLFILPVSKHLKSEFAVFHKWLVAHEDAIEKLLLEFGAVRFRGFPVKGSEQFRELMSHYPAATMGYKGGGGPRAAVAGRVMEATRTDKDRFIQLHQEMSYQRQWPLKLAFYSNIVPSDGGGATTIADIRRYEAKIPQRILDEVRKRGVLYRRNFRDGRVSTEGWTSQFLNMHRPWQEAFFTEDKAEVEAACEAGGMEWQWLEDGSLQTEAHKSGFVTHPVLGTRHWFNQISNQTALPQGDRLWHNTLTAEDLRQGKRYPNEPMFGDGGKIPVEDVELLRRIEDEVLIDEPYLAGEIMMLDNVLCTHGRTPYEGQRDTLIQLLGTGSSE</sequence>